<dbReference type="Proteomes" id="UP001150581">
    <property type="component" value="Unassembled WGS sequence"/>
</dbReference>
<protein>
    <submittedName>
        <fullName evidence="1">Uncharacterized protein</fullName>
    </submittedName>
</protein>
<sequence length="650" mass="70889">MPAESTQAAARFTATSSVPVSARMPADNAHEILWTLAESHFRQAQQRVHGSGGGGNGILQNAHDFDDWQSSVVAGVSCLYSVLRLCSSSRGPSKSGSSAMMLGPDVEARTRLRIAQALGQWCSESSGNQEQGEEDNEEEAQLVRAIMVVPKADGYVDTRYAIIATHCRLFLRRGEHRWAEQKLKSAAVDAQQRSLYHWVHYFALELAHLYVASNKVRSGLEVLQQSLKQAQQGSDRASEAVVGVQLLGLLIQERSWAAAFALAKDLAAPMSDSALVALPQVRARFWSLQAAGSAMLGHHQGAQEACGSARQCLKEWQALFAKALAKKCVSDGGSSFVIPGTRYGSVLRIRGWSYYEAHAWVMLVSAHATRGDNAHEKATGFLRLALEGIKRGETDGFSYQLKTTKMLVLLHVVDKALVTLQLSEAKLALDQIMAAAVEGQGPEANAFWRQSRDAIALRWAMYRHRMGDFGQAKDAYTCVAASDSQDLCFVAQVNQALMHVLANTDDSRARAHDIIKLLVNDCGSLDPHEAVRRSMLEFLQGLESLEPVKAKTHLLACLRTCTEVADTALQGWTLCLLGTLVLSTGQHDQAMKMCAAGQAIAQRANDPLQNAAAIGILTQIEKAVGDPERCAKLLQVNTQFLKKFNTQIQE</sequence>
<reference evidence="1" key="1">
    <citation type="submission" date="2022-07" db="EMBL/GenBank/DDBJ databases">
        <title>Phylogenomic reconstructions and comparative analyses of Kickxellomycotina fungi.</title>
        <authorList>
            <person name="Reynolds N.K."/>
            <person name="Stajich J.E."/>
            <person name="Barry K."/>
            <person name="Grigoriev I.V."/>
            <person name="Crous P."/>
            <person name="Smith M.E."/>
        </authorList>
    </citation>
    <scope>NUCLEOTIDE SEQUENCE</scope>
    <source>
        <strain evidence="1">Benny 63K</strain>
    </source>
</reference>
<keyword evidence="2" id="KW-1185">Reference proteome</keyword>
<accession>A0ACC1IVI8</accession>
<gene>
    <name evidence="1" type="ORF">LPJ66_000667</name>
</gene>
<evidence type="ECO:0000313" key="2">
    <source>
        <dbReference type="Proteomes" id="UP001150581"/>
    </source>
</evidence>
<name>A0ACC1IVI8_9FUNG</name>
<comment type="caution">
    <text evidence="1">The sequence shown here is derived from an EMBL/GenBank/DDBJ whole genome shotgun (WGS) entry which is preliminary data.</text>
</comment>
<organism evidence="1 2">
    <name type="scientific">Kickxella alabastrina</name>
    <dbReference type="NCBI Taxonomy" id="61397"/>
    <lineage>
        <taxon>Eukaryota</taxon>
        <taxon>Fungi</taxon>
        <taxon>Fungi incertae sedis</taxon>
        <taxon>Zoopagomycota</taxon>
        <taxon>Kickxellomycotina</taxon>
        <taxon>Kickxellomycetes</taxon>
        <taxon>Kickxellales</taxon>
        <taxon>Kickxellaceae</taxon>
        <taxon>Kickxella</taxon>
    </lineage>
</organism>
<evidence type="ECO:0000313" key="1">
    <source>
        <dbReference type="EMBL" id="KAJ1901582.1"/>
    </source>
</evidence>
<dbReference type="EMBL" id="JANBPG010000022">
    <property type="protein sequence ID" value="KAJ1901582.1"/>
    <property type="molecule type" value="Genomic_DNA"/>
</dbReference>
<proteinExistence type="predicted"/>